<proteinExistence type="predicted"/>
<evidence type="ECO:0000313" key="1">
    <source>
        <dbReference type="EMBL" id="KXB55781.1"/>
    </source>
</evidence>
<organism evidence="1 2">
    <name type="scientific">Lachnoanaerobaculum saburreum</name>
    <dbReference type="NCBI Taxonomy" id="467210"/>
    <lineage>
        <taxon>Bacteria</taxon>
        <taxon>Bacillati</taxon>
        <taxon>Bacillota</taxon>
        <taxon>Clostridia</taxon>
        <taxon>Lachnospirales</taxon>
        <taxon>Lachnospiraceae</taxon>
        <taxon>Lachnoanaerobaculum</taxon>
    </lineage>
</organism>
<keyword evidence="2" id="KW-1185">Reference proteome</keyword>
<dbReference type="RefSeq" id="WP_060931662.1">
    <property type="nucleotide sequence ID" value="NZ_KQ959838.1"/>
</dbReference>
<name>A0A133ZK75_9FIRM</name>
<comment type="caution">
    <text evidence="1">The sequence shown here is derived from an EMBL/GenBank/DDBJ whole genome shotgun (WGS) entry which is preliminary data.</text>
</comment>
<dbReference type="InterPro" id="IPR006439">
    <property type="entry name" value="HAD-SF_hydro_IA"/>
</dbReference>
<gene>
    <name evidence="1" type="ORF">HMPREF1866_02003</name>
</gene>
<dbReference type="Proteomes" id="UP000070394">
    <property type="component" value="Unassembled WGS sequence"/>
</dbReference>
<dbReference type="PANTHER" id="PTHR43434:SF20">
    <property type="entry name" value="5'-NUCLEOTIDASE"/>
    <property type="match status" value="1"/>
</dbReference>
<dbReference type="SFLD" id="SFLDG01129">
    <property type="entry name" value="C1.5:_HAD__Beta-PGM__Phosphata"/>
    <property type="match status" value="1"/>
</dbReference>
<dbReference type="InterPro" id="IPR041492">
    <property type="entry name" value="HAD_2"/>
</dbReference>
<dbReference type="InterPro" id="IPR036412">
    <property type="entry name" value="HAD-like_sf"/>
</dbReference>
<evidence type="ECO:0000313" key="2">
    <source>
        <dbReference type="Proteomes" id="UP000070394"/>
    </source>
</evidence>
<dbReference type="SFLD" id="SFLDS00003">
    <property type="entry name" value="Haloacid_Dehalogenase"/>
    <property type="match status" value="1"/>
</dbReference>
<protein>
    <submittedName>
        <fullName evidence="1">HAD hydrolase, family IA, variant 1</fullName>
    </submittedName>
</protein>
<dbReference type="PANTHER" id="PTHR43434">
    <property type="entry name" value="PHOSPHOGLYCOLATE PHOSPHATASE"/>
    <property type="match status" value="1"/>
</dbReference>
<dbReference type="GO" id="GO:0005829">
    <property type="term" value="C:cytosol"/>
    <property type="evidence" value="ECO:0007669"/>
    <property type="project" value="TreeGrafter"/>
</dbReference>
<dbReference type="InterPro" id="IPR023198">
    <property type="entry name" value="PGP-like_dom2"/>
</dbReference>
<dbReference type="InterPro" id="IPR050155">
    <property type="entry name" value="HAD-like_hydrolase_sf"/>
</dbReference>
<dbReference type="OrthoDB" id="9792518at2"/>
<sequence length="214" mass="24322">MKQKHILFDLDGTIVKSDLGITKGVQKSLEHFGINEKLEDLKKFVGPPMVESYTNFYGFSLKQYKEALDVFHDYYRTVGIFECELYDGIEEMLDSLSKEYKLYVATSKPEREARRVIEHFGLDKYFTFVGGSDGDFNTKRATKTAVIEYVLETNKIMDKAYAIMVGDKSHDIVGAKSAGLKSIGVLYGYGGLDEFAEANYIVKSVEDLREMFIC</sequence>
<dbReference type="SUPFAM" id="SSF56784">
    <property type="entry name" value="HAD-like"/>
    <property type="match status" value="1"/>
</dbReference>
<dbReference type="PATRIC" id="fig|467210.3.peg.1981"/>
<dbReference type="GO" id="GO:0016787">
    <property type="term" value="F:hydrolase activity"/>
    <property type="evidence" value="ECO:0007669"/>
    <property type="project" value="UniProtKB-KW"/>
</dbReference>
<dbReference type="AlphaFoldDB" id="A0A133ZK75"/>
<dbReference type="Gene3D" id="1.10.150.240">
    <property type="entry name" value="Putative phosphatase, domain 2"/>
    <property type="match status" value="1"/>
</dbReference>
<dbReference type="Pfam" id="PF13419">
    <property type="entry name" value="HAD_2"/>
    <property type="match status" value="1"/>
</dbReference>
<dbReference type="EMBL" id="LSDA01000108">
    <property type="protein sequence ID" value="KXB55781.1"/>
    <property type="molecule type" value="Genomic_DNA"/>
</dbReference>
<keyword evidence="1" id="KW-0378">Hydrolase</keyword>
<dbReference type="InterPro" id="IPR023214">
    <property type="entry name" value="HAD_sf"/>
</dbReference>
<dbReference type="Gene3D" id="3.40.50.1000">
    <property type="entry name" value="HAD superfamily/HAD-like"/>
    <property type="match status" value="1"/>
</dbReference>
<reference evidence="2" key="1">
    <citation type="submission" date="2016-01" db="EMBL/GenBank/DDBJ databases">
        <authorList>
            <person name="Mitreva M."/>
            <person name="Pepin K.H."/>
            <person name="Mihindukulasuriya K.A."/>
            <person name="Fulton R."/>
            <person name="Fronick C."/>
            <person name="O'Laughlin M."/>
            <person name="Miner T."/>
            <person name="Herter B."/>
            <person name="Rosa B.A."/>
            <person name="Cordes M."/>
            <person name="Tomlinson C."/>
            <person name="Wollam A."/>
            <person name="Palsikar V.B."/>
            <person name="Mardis E.R."/>
            <person name="Wilson R.K."/>
        </authorList>
    </citation>
    <scope>NUCLEOTIDE SEQUENCE [LARGE SCALE GENOMIC DNA]</scope>
    <source>
        <strain evidence="2">DNF00896</strain>
    </source>
</reference>
<dbReference type="NCBIfam" id="TIGR01549">
    <property type="entry name" value="HAD-SF-IA-v1"/>
    <property type="match status" value="1"/>
</dbReference>
<dbReference type="STRING" id="467210.HMPREF1866_02003"/>
<accession>A0A133ZK75</accession>
<dbReference type="GO" id="GO:0004713">
    <property type="term" value="F:protein tyrosine kinase activity"/>
    <property type="evidence" value="ECO:0007669"/>
    <property type="project" value="TreeGrafter"/>
</dbReference>